<dbReference type="EMBL" id="CP002454">
    <property type="protein sequence ID" value="ADV67911.1"/>
    <property type="molecule type" value="Genomic_DNA"/>
</dbReference>
<proteinExistence type="predicted"/>
<feature type="signal peptide" evidence="1">
    <location>
        <begin position="1"/>
        <end position="18"/>
    </location>
</feature>
<accession>E8UA22</accession>
<dbReference type="PROSITE" id="PS51257">
    <property type="entry name" value="PROKAR_LIPOPROTEIN"/>
    <property type="match status" value="1"/>
</dbReference>
<gene>
    <name evidence="2" type="ordered locus">Deima_2273</name>
</gene>
<keyword evidence="1" id="KW-0732">Signal</keyword>
<dbReference type="Proteomes" id="UP000008635">
    <property type="component" value="Chromosome"/>
</dbReference>
<feature type="chain" id="PRO_5003231832" evidence="1">
    <location>
        <begin position="19"/>
        <end position="226"/>
    </location>
</feature>
<dbReference type="HOGENOM" id="CLU_1223106_0_0_0"/>
<keyword evidence="3" id="KW-1185">Reference proteome</keyword>
<organism evidence="2 3">
    <name type="scientific">Deinococcus maricopensis (strain DSM 21211 / LMG 22137 / NRRL B-23946 / LB-34)</name>
    <dbReference type="NCBI Taxonomy" id="709986"/>
    <lineage>
        <taxon>Bacteria</taxon>
        <taxon>Thermotogati</taxon>
        <taxon>Deinococcota</taxon>
        <taxon>Deinococci</taxon>
        <taxon>Deinococcales</taxon>
        <taxon>Deinococcaceae</taxon>
        <taxon>Deinococcus</taxon>
    </lineage>
</organism>
<name>E8UA22_DEIML</name>
<dbReference type="RefSeq" id="WP_013557416.1">
    <property type="nucleotide sequence ID" value="NC_014958.1"/>
</dbReference>
<protein>
    <submittedName>
        <fullName evidence="2">Uncharacterized protein</fullName>
    </submittedName>
</protein>
<evidence type="ECO:0000256" key="1">
    <source>
        <dbReference type="SAM" id="SignalP"/>
    </source>
</evidence>
<sequence length="226" mass="24171" precursor="true">MSIRWGLALAACWSSAQACLPPLPPIASARAALRDTPHTTRPCGAARTPDVTLTCLTYPVPPARLAQWYAWSTQTSASAAQGTWTVRLAADQTVTIRAAPGGSAATLRDVHTARETLRANLKAALERAGQNRAGTPLTCAALGLPQKTPAYTLNRCVVTWPAGAAATTTGLPTYPPDERTPSLHFTLTRSADPTLRVGATYTFERQSMQARLADCVGDQYERLRED</sequence>
<evidence type="ECO:0000313" key="2">
    <source>
        <dbReference type="EMBL" id="ADV67911.1"/>
    </source>
</evidence>
<dbReference type="KEGG" id="dmr:Deima_2273"/>
<dbReference type="AlphaFoldDB" id="E8UA22"/>
<reference evidence="3" key="2">
    <citation type="submission" date="2011-01" db="EMBL/GenBank/DDBJ databases">
        <title>The complete genome of Deinococcus maricopensis DSM 21211.</title>
        <authorList>
            <consortium name="US DOE Joint Genome Institute (JGI-PGF)"/>
            <person name="Lucas S."/>
            <person name="Copeland A."/>
            <person name="Lapidus A."/>
            <person name="Goodwin L."/>
            <person name="Pitluck S."/>
            <person name="Kyrpides N."/>
            <person name="Mavromatis K."/>
            <person name="Pagani I."/>
            <person name="Ivanova N."/>
            <person name="Ovchinnikova G."/>
            <person name="Zeytun A."/>
            <person name="Detter J.C."/>
            <person name="Han C."/>
            <person name="Land M."/>
            <person name="Hauser L."/>
            <person name="Markowitz V."/>
            <person name="Cheng J.-F."/>
            <person name="Hugenholtz P."/>
            <person name="Woyke T."/>
            <person name="Wu D."/>
            <person name="Pukall R."/>
            <person name="Gehrich-Schroeter G."/>
            <person name="Brambilla E."/>
            <person name="Klenk H.-P."/>
            <person name="Eisen J.A."/>
        </authorList>
    </citation>
    <scope>NUCLEOTIDE SEQUENCE [LARGE SCALE GENOMIC DNA]</scope>
    <source>
        <strain evidence="3">DSM 21211 / LMG 22137 / NRRL B-23946 / LB-34</strain>
    </source>
</reference>
<reference evidence="2 3" key="1">
    <citation type="journal article" date="2011" name="Stand. Genomic Sci.">
        <title>Complete genome sequence of Deinococcus maricopensis type strain (LB-34).</title>
        <authorList>
            <person name="Pukall R."/>
            <person name="Zeytun A."/>
            <person name="Lucas S."/>
            <person name="Lapidus A."/>
            <person name="Hammon N."/>
            <person name="Deshpande S."/>
            <person name="Nolan M."/>
            <person name="Cheng J.F."/>
            <person name="Pitluck S."/>
            <person name="Liolios K."/>
            <person name="Pagani I."/>
            <person name="Mikhailova N."/>
            <person name="Ivanova N."/>
            <person name="Mavromatis K."/>
            <person name="Pati A."/>
            <person name="Tapia R."/>
            <person name="Han C."/>
            <person name="Goodwin L."/>
            <person name="Chen A."/>
            <person name="Palaniappan K."/>
            <person name="Land M."/>
            <person name="Hauser L."/>
            <person name="Chang Y.J."/>
            <person name="Jeffries C.D."/>
            <person name="Brambilla E.M."/>
            <person name="Rohde M."/>
            <person name="Goker M."/>
            <person name="Detter J.C."/>
            <person name="Woyke T."/>
            <person name="Bristow J."/>
            <person name="Eisen J.A."/>
            <person name="Markowitz V."/>
            <person name="Hugenholtz P."/>
            <person name="Kyrpides N.C."/>
            <person name="Klenk H.P."/>
        </authorList>
    </citation>
    <scope>NUCLEOTIDE SEQUENCE [LARGE SCALE GENOMIC DNA]</scope>
    <source>
        <strain evidence="3">DSM 21211 / LMG 22137 / NRRL B-23946 / LB-34</strain>
    </source>
</reference>
<evidence type="ECO:0000313" key="3">
    <source>
        <dbReference type="Proteomes" id="UP000008635"/>
    </source>
</evidence>